<keyword evidence="1" id="KW-0472">Membrane</keyword>
<protein>
    <submittedName>
        <fullName evidence="2">Uncharacterized protein</fullName>
    </submittedName>
</protein>
<accession>F0T8K2</accession>
<dbReference type="STRING" id="877455.Metbo_1523"/>
<keyword evidence="1" id="KW-0812">Transmembrane</keyword>
<evidence type="ECO:0000256" key="1">
    <source>
        <dbReference type="SAM" id="Phobius"/>
    </source>
</evidence>
<dbReference type="GeneID" id="10277974"/>
<feature type="transmembrane region" description="Helical" evidence="1">
    <location>
        <begin position="51"/>
        <end position="72"/>
    </location>
</feature>
<evidence type="ECO:0000313" key="3">
    <source>
        <dbReference type="Proteomes" id="UP000007490"/>
    </source>
</evidence>
<dbReference type="OrthoDB" id="359397at2157"/>
<dbReference type="KEGG" id="mel:Metbo_1523"/>
<name>F0T8K2_METLA</name>
<keyword evidence="3" id="KW-1185">Reference proteome</keyword>
<feature type="transmembrane region" description="Helical" evidence="1">
    <location>
        <begin position="108"/>
        <end position="127"/>
    </location>
</feature>
<sequence length="137" mass="14852">MESNNSKSIKAPLTGAMKMLAVLFGIGFILGFILTPLGVETRSPEIRTLLFGVFFIVIGLLIPLVGLVLIWLRKNKFAGVLAVVGAAFIFLVAPADQALFFFTVSPPPAVTIGEFILIFVGIGYMLYGPKVYDEEQI</sequence>
<feature type="transmembrane region" description="Helical" evidence="1">
    <location>
        <begin position="20"/>
        <end position="39"/>
    </location>
</feature>
<reference evidence="3" key="1">
    <citation type="submission" date="2011-02" db="EMBL/GenBank/DDBJ databases">
        <title>Complete sequence of Methanobacterium sp. AL-21.</title>
        <authorList>
            <consortium name="US DOE Joint Genome Institute"/>
            <person name="Lucas S."/>
            <person name="Copeland A."/>
            <person name="Lapidus A."/>
            <person name="Cheng J.-F."/>
            <person name="Goodwin L."/>
            <person name="Pitluck S."/>
            <person name="Chertkov O."/>
            <person name="Detter J.C."/>
            <person name="Han C."/>
            <person name="Tapia R."/>
            <person name="Land M."/>
            <person name="Hauser L."/>
            <person name="Kyrpides N."/>
            <person name="Ivanova N."/>
            <person name="Mikhailova N."/>
            <person name="Pagani I."/>
            <person name="Cadillo-Quiroz H."/>
            <person name="Imachi H."/>
            <person name="Zinder S."/>
            <person name="Liu W."/>
            <person name="Woyke T."/>
        </authorList>
    </citation>
    <scope>NUCLEOTIDE SEQUENCE [LARGE SCALE GENOMIC DNA]</scope>
    <source>
        <strain evidence="3">AL-21</strain>
    </source>
</reference>
<gene>
    <name evidence="2" type="ordered locus">Metbo_1523</name>
</gene>
<evidence type="ECO:0000313" key="2">
    <source>
        <dbReference type="EMBL" id="ADZ09753.1"/>
    </source>
</evidence>
<reference evidence="2 3" key="2">
    <citation type="journal article" date="2014" name="Int. J. Syst. Evol. Microbiol.">
        <title>Methanobacterium paludis sp. nov. and a novel strain of Methanobacterium lacus isolated from northern peatlands.</title>
        <authorList>
            <person name="Cadillo-Quiroz H."/>
            <person name="Brauer S.L."/>
            <person name="Goodson N."/>
            <person name="Yavitt J.B."/>
            <person name="Zinder S.H."/>
        </authorList>
    </citation>
    <scope>NUCLEOTIDE SEQUENCE [LARGE SCALE GENOMIC DNA]</scope>
    <source>
        <strain evidence="2 3">AL-21</strain>
    </source>
</reference>
<organism evidence="2 3">
    <name type="scientific">Methanobacterium lacus (strain AL-21)</name>
    <dbReference type="NCBI Taxonomy" id="877455"/>
    <lineage>
        <taxon>Archaea</taxon>
        <taxon>Methanobacteriati</taxon>
        <taxon>Methanobacteriota</taxon>
        <taxon>Methanomada group</taxon>
        <taxon>Methanobacteria</taxon>
        <taxon>Methanobacteriales</taxon>
        <taxon>Methanobacteriaceae</taxon>
        <taxon>Methanobacterium</taxon>
    </lineage>
</organism>
<dbReference type="AlphaFoldDB" id="F0T8K2"/>
<feature type="transmembrane region" description="Helical" evidence="1">
    <location>
        <begin position="79"/>
        <end position="102"/>
    </location>
</feature>
<dbReference type="EMBL" id="CP002551">
    <property type="protein sequence ID" value="ADZ09753.1"/>
    <property type="molecule type" value="Genomic_DNA"/>
</dbReference>
<keyword evidence="1" id="KW-1133">Transmembrane helix</keyword>
<dbReference type="HOGENOM" id="CLU_1860716_0_0_2"/>
<dbReference type="RefSeq" id="WP_013645104.1">
    <property type="nucleotide sequence ID" value="NC_015216.1"/>
</dbReference>
<proteinExistence type="predicted"/>
<dbReference type="Proteomes" id="UP000007490">
    <property type="component" value="Chromosome"/>
</dbReference>